<comment type="caution">
    <text evidence="2">The sequence shown here is derived from an EMBL/GenBank/DDBJ whole genome shotgun (WGS) entry which is preliminary data.</text>
</comment>
<dbReference type="InterPro" id="IPR050483">
    <property type="entry name" value="CoA-transferase_III_domain"/>
</dbReference>
<reference evidence="2 3" key="1">
    <citation type="submission" date="2016-02" db="EMBL/GenBank/DDBJ databases">
        <title>Anaerosporomusa subterraneum gen. nov., sp. nov., a spore-forming obligate anaerobe isolated from saprolite.</title>
        <authorList>
            <person name="Choi J.K."/>
            <person name="Shah M."/>
            <person name="Yee N."/>
        </authorList>
    </citation>
    <scope>NUCLEOTIDE SEQUENCE [LARGE SCALE GENOMIC DNA]</scope>
    <source>
        <strain evidence="2 3">RU4</strain>
    </source>
</reference>
<dbReference type="Pfam" id="PF02515">
    <property type="entry name" value="CoA_transf_3"/>
    <property type="match status" value="1"/>
</dbReference>
<protein>
    <submittedName>
        <fullName evidence="2">Carnitine dehydratase</fullName>
    </submittedName>
</protein>
<evidence type="ECO:0000313" key="3">
    <source>
        <dbReference type="Proteomes" id="UP000076268"/>
    </source>
</evidence>
<dbReference type="EMBL" id="LSGP01000017">
    <property type="protein sequence ID" value="KYZ76330.1"/>
    <property type="molecule type" value="Genomic_DNA"/>
</dbReference>
<dbReference type="Proteomes" id="UP000076268">
    <property type="component" value="Unassembled WGS sequence"/>
</dbReference>
<dbReference type="InterPro" id="IPR023606">
    <property type="entry name" value="CoA-Trfase_III_dom_1_sf"/>
</dbReference>
<dbReference type="PANTHER" id="PTHR48207">
    <property type="entry name" value="SUCCINATE--HYDROXYMETHYLGLUTARATE COA-TRANSFERASE"/>
    <property type="match status" value="1"/>
</dbReference>
<dbReference type="OrthoDB" id="9797653at2"/>
<dbReference type="InterPro" id="IPR003673">
    <property type="entry name" value="CoA-Trfase_fam_III"/>
</dbReference>
<dbReference type="RefSeq" id="WP_066241599.1">
    <property type="nucleotide sequence ID" value="NZ_LSGP01000017.1"/>
</dbReference>
<dbReference type="STRING" id="1794912.AXX12_07800"/>
<dbReference type="Gene3D" id="3.40.50.10540">
    <property type="entry name" value="Crotonobetainyl-coa:carnitine coa-transferase, domain 1"/>
    <property type="match status" value="1"/>
</dbReference>
<organism evidence="2 3">
    <name type="scientific">Anaerosporomusa subterranea</name>
    <dbReference type="NCBI Taxonomy" id="1794912"/>
    <lineage>
        <taxon>Bacteria</taxon>
        <taxon>Bacillati</taxon>
        <taxon>Bacillota</taxon>
        <taxon>Negativicutes</taxon>
        <taxon>Acetonemataceae</taxon>
        <taxon>Anaerosporomusa</taxon>
    </lineage>
</organism>
<evidence type="ECO:0000313" key="2">
    <source>
        <dbReference type="EMBL" id="KYZ76330.1"/>
    </source>
</evidence>
<name>A0A154BR74_ANASB</name>
<dbReference type="PANTHER" id="PTHR48207:SF3">
    <property type="entry name" value="SUCCINATE--HYDROXYMETHYLGLUTARATE COA-TRANSFERASE"/>
    <property type="match status" value="1"/>
</dbReference>
<gene>
    <name evidence="2" type="ORF">AXX12_07800</name>
</gene>
<dbReference type="AlphaFoldDB" id="A0A154BR74"/>
<accession>A0A154BR74</accession>
<dbReference type="SUPFAM" id="SSF89796">
    <property type="entry name" value="CoA-transferase family III (CaiB/BaiF)"/>
    <property type="match status" value="1"/>
</dbReference>
<keyword evidence="3" id="KW-1185">Reference proteome</keyword>
<sequence>MNSAGIKPGALSGIRILDLTRVLAGPFCTMLLGDMGAEIIKIEEPGKGDDTRGYPPFIDGFSTYFGNMNRNKQSVTLDLKHHQGKQLFKEMVKKADVVIENYKPGTMAKLGIGYEDLKEINPQLVFASISGFGQYGPYTERPGYDIIGQAMGGLMSVSGWPDSPPTRSGTAMGDILGGLNCCIGILAALKGRDVTGRGQSVDVSLVDSVVSAMETILQIYLVEGRVPGRIGNRYEFIAPYDSFPATDGWAVIAVGNNAVWKRFCQVIGREDLIEHPDYKNNIDRVKNHQGLTELVSAWTITRTVDDVVETLLAKSVPSAPINDVSRIVNDPHIAGAREMFVEISTPVGKNMKVVACPIKFSETKASVRQGAPALGEHNDDVLSSVLGMDETAIARLKQSGALG</sequence>
<evidence type="ECO:0000256" key="1">
    <source>
        <dbReference type="ARBA" id="ARBA00022679"/>
    </source>
</evidence>
<proteinExistence type="predicted"/>
<keyword evidence="1" id="KW-0808">Transferase</keyword>
<dbReference type="Gene3D" id="3.30.1540.10">
    <property type="entry name" value="formyl-coa transferase, domain 3"/>
    <property type="match status" value="1"/>
</dbReference>
<dbReference type="GO" id="GO:0008410">
    <property type="term" value="F:CoA-transferase activity"/>
    <property type="evidence" value="ECO:0007669"/>
    <property type="project" value="TreeGrafter"/>
</dbReference>
<dbReference type="InterPro" id="IPR044855">
    <property type="entry name" value="CoA-Trfase_III_dom3_sf"/>
</dbReference>